<sequence length="638" mass="73176">MATKGKLSSPQDSQLQSTQLPSTRSAERSSLDAFSFNASDRRYVTVSSGGAQVGGGSYNAYFEDHLSRLHADIELTTRKLELEQRRLAKLDKDLTAAESEYTQKQQKYKVLQSSQEDAQGQRHKELLQLERQLDLKISSYNRLNAHNDGLRAQIDQLRKERQLLDQVFRKVENSIRGSRRAIEEANSEINNNKCEHDKMQQRCQALGKALERERKNFQTNTEDLKKQIREQNQKAREQELLSRAGRTDKSEERRGASRRKNYMVADEEEAFSESAMHRRILKVCFLNTIQRRHIKQHMKNIEVFEQAFSTIKSSTLISDIEEIVKIFVSLEQRNFSLLTYVNQLNRDIETIQIRNKELQATIDARNPEGPADPWKDMNPHASENFPAVLTYAGKQVAEQGHDARALAEIKQQIQKTLDATEEKDHDVAALSKYLEECRPNIWNIVKFLKEEIPSLVEQGYEGDLPAMKMSAPDEHDGQMNHHLMYVEEALMLFRACLGSADMRHTGVQAKQPAGLKKPTDLPSMAHFTLANAPDDDDDDEAGIETSTWTRSELRHKAQQNIARRRRKPGQTGNKLSMEERRADYDEEGSSMRREGSLPSKELGEAPQFSKSSSMVDNKTEETGRDEMWWRGAGREKKK</sequence>
<feature type="region of interest" description="Disordered" evidence="3">
    <location>
        <begin position="229"/>
        <end position="259"/>
    </location>
</feature>
<evidence type="ECO:0000256" key="3">
    <source>
        <dbReference type="SAM" id="MobiDB-lite"/>
    </source>
</evidence>
<comment type="caution">
    <text evidence="5">The sequence shown here is derived from an EMBL/GenBank/DDBJ whole genome shotgun (WGS) entry which is preliminary data.</text>
</comment>
<evidence type="ECO:0000259" key="4">
    <source>
        <dbReference type="Pfam" id="PF21773"/>
    </source>
</evidence>
<feature type="region of interest" description="Disordered" evidence="3">
    <location>
        <begin position="1"/>
        <end position="29"/>
    </location>
</feature>
<dbReference type="InterPro" id="IPR049258">
    <property type="entry name" value="ODAD1_CC"/>
</dbReference>
<feature type="compositionally biased region" description="Basic and acidic residues" evidence="3">
    <location>
        <begin position="617"/>
        <end position="638"/>
    </location>
</feature>
<feature type="domain" description="ODAD1 central coiled coil region" evidence="4">
    <location>
        <begin position="124"/>
        <end position="364"/>
    </location>
</feature>
<feature type="compositionally biased region" description="Acidic residues" evidence="3">
    <location>
        <begin position="533"/>
        <end position="542"/>
    </location>
</feature>
<dbReference type="InterPro" id="IPR051876">
    <property type="entry name" value="ODA-DC/CCD"/>
</dbReference>
<feature type="compositionally biased region" description="Basic and acidic residues" evidence="3">
    <location>
        <begin position="576"/>
        <end position="595"/>
    </location>
</feature>
<feature type="coiled-coil region" evidence="2">
    <location>
        <begin position="73"/>
        <end position="114"/>
    </location>
</feature>
<accession>A0AA36MTL3</accession>
<dbReference type="PANTHER" id="PTHR21694:SF18">
    <property type="entry name" value="COILED-COIL DOMAIN-CONTAINING PROTEIN 63"/>
    <property type="match status" value="1"/>
</dbReference>
<feature type="region of interest" description="Disordered" evidence="3">
    <location>
        <begin position="527"/>
        <end position="638"/>
    </location>
</feature>
<protein>
    <recommendedName>
        <fullName evidence="4">ODAD1 central coiled coil region domain-containing protein</fullName>
    </recommendedName>
</protein>
<dbReference type="EMBL" id="CAUJNA010001235">
    <property type="protein sequence ID" value="CAJ1385425.1"/>
    <property type="molecule type" value="Genomic_DNA"/>
</dbReference>
<dbReference type="AlphaFoldDB" id="A0AA36MTL3"/>
<name>A0AA36MTL3_9DINO</name>
<dbReference type="Pfam" id="PF21773">
    <property type="entry name" value="ODAD1_CC"/>
    <property type="match status" value="1"/>
</dbReference>
<feature type="compositionally biased region" description="Polar residues" evidence="3">
    <location>
        <begin position="1"/>
        <end position="24"/>
    </location>
</feature>
<gene>
    <name evidence="5" type="ORF">EVOR1521_LOCUS12032</name>
</gene>
<dbReference type="Proteomes" id="UP001178507">
    <property type="component" value="Unassembled WGS sequence"/>
</dbReference>
<reference evidence="5" key="1">
    <citation type="submission" date="2023-08" db="EMBL/GenBank/DDBJ databases">
        <authorList>
            <person name="Chen Y."/>
            <person name="Shah S."/>
            <person name="Dougan E. K."/>
            <person name="Thang M."/>
            <person name="Chan C."/>
        </authorList>
    </citation>
    <scope>NUCLEOTIDE SEQUENCE</scope>
</reference>
<evidence type="ECO:0000256" key="2">
    <source>
        <dbReference type="SAM" id="Coils"/>
    </source>
</evidence>
<organism evidence="5 6">
    <name type="scientific">Effrenium voratum</name>
    <dbReference type="NCBI Taxonomy" id="2562239"/>
    <lineage>
        <taxon>Eukaryota</taxon>
        <taxon>Sar</taxon>
        <taxon>Alveolata</taxon>
        <taxon>Dinophyceae</taxon>
        <taxon>Suessiales</taxon>
        <taxon>Symbiodiniaceae</taxon>
        <taxon>Effrenium</taxon>
    </lineage>
</organism>
<dbReference type="PANTHER" id="PTHR21694">
    <property type="entry name" value="COILED-COIL DOMAIN-CONTAINING PROTEIN 63"/>
    <property type="match status" value="1"/>
</dbReference>
<keyword evidence="1 2" id="KW-0175">Coiled coil</keyword>
<evidence type="ECO:0000256" key="1">
    <source>
        <dbReference type="ARBA" id="ARBA00023054"/>
    </source>
</evidence>
<keyword evidence="6" id="KW-1185">Reference proteome</keyword>
<evidence type="ECO:0000313" key="6">
    <source>
        <dbReference type="Proteomes" id="UP001178507"/>
    </source>
</evidence>
<proteinExistence type="predicted"/>
<evidence type="ECO:0000313" key="5">
    <source>
        <dbReference type="EMBL" id="CAJ1385425.1"/>
    </source>
</evidence>
<feature type="compositionally biased region" description="Basic and acidic residues" evidence="3">
    <location>
        <begin position="229"/>
        <end position="255"/>
    </location>
</feature>